<dbReference type="Gene3D" id="3.90.79.10">
    <property type="entry name" value="Nucleoside Triphosphate Pyrophosphohydrolase"/>
    <property type="match status" value="1"/>
</dbReference>
<dbReference type="InterPro" id="IPR045121">
    <property type="entry name" value="CoAse"/>
</dbReference>
<feature type="domain" description="Nudix hydrolase" evidence="7">
    <location>
        <begin position="78"/>
        <end position="211"/>
    </location>
</feature>
<keyword evidence="3" id="KW-0479">Metal-binding</keyword>
<dbReference type="CDD" id="cd03426">
    <property type="entry name" value="NUDIX_CoAse_Nudt7"/>
    <property type="match status" value="1"/>
</dbReference>
<evidence type="ECO:0000256" key="4">
    <source>
        <dbReference type="ARBA" id="ARBA00022801"/>
    </source>
</evidence>
<dbReference type="InterPro" id="IPR015797">
    <property type="entry name" value="NUDIX_hydrolase-like_dom_sf"/>
</dbReference>
<evidence type="ECO:0000313" key="9">
    <source>
        <dbReference type="Proteomes" id="UP000035860"/>
    </source>
</evidence>
<comment type="caution">
    <text evidence="8">The sequence shown here is derived from an EMBL/GenBank/DDBJ whole genome shotgun (WGS) entry which is preliminary data.</text>
</comment>
<protein>
    <submittedName>
        <fullName evidence="8">NUDIX hydrolase</fullName>
    </submittedName>
</protein>
<proteinExistence type="predicted"/>
<accession>A0A066UMC2</accession>
<evidence type="ECO:0000313" key="8">
    <source>
        <dbReference type="EMBL" id="KDN25363.1"/>
    </source>
</evidence>
<keyword evidence="5" id="KW-0460">Magnesium</keyword>
<sequence length="259" mass="28979">MKISKMTNDFMNDKDSVFLDKQTVDLPITHRFYTLAQALADYRGVDILPYTDNNELLTGLVREGAIKHYQKLLNDNPPPQACVLIVITDEPRPRLLLTRRSACLNSHAGEVSLVGGKRDDTDKSSAEVALREACEEVGLVGADAQILGYLPMQISKKGLLVRPVVACVGAEVVNKLVPSEDEIARLFWLPFEVLQTVPMDWAFQRMLPNKTAKLHTPAWVYDCDDDGVPEVVWGLTGRILASLMEIGFGVRYAWYYKVV</sequence>
<dbReference type="PANTHER" id="PTHR12992:SF11">
    <property type="entry name" value="MITOCHONDRIAL COENZYME A DIPHOSPHATASE NUDT8"/>
    <property type="match status" value="1"/>
</dbReference>
<keyword evidence="6" id="KW-0464">Manganese</keyword>
<reference evidence="8 9" key="1">
    <citation type="journal article" date="2014" name="Genome Announc.">
        <title>Draft Genome Sequence of Moraxella bovoculi Strain 237T (ATCC BAA-1259T) Isolated from a Calf with Infectious Bovine Keratoconjunctivitis.</title>
        <authorList>
            <person name="Calcutt M.J."/>
            <person name="Foecking M.F."/>
            <person name="Martin N.T."/>
            <person name="Mhlanga-Mutangadura T."/>
            <person name="Reilly T.J."/>
        </authorList>
    </citation>
    <scope>NUCLEOTIDE SEQUENCE [LARGE SCALE GENOMIC DNA]</scope>
    <source>
        <strain evidence="8 9">237</strain>
    </source>
</reference>
<dbReference type="Pfam" id="PF00293">
    <property type="entry name" value="NUDIX"/>
    <property type="match status" value="1"/>
</dbReference>
<name>A0A066UMC2_9GAMM</name>
<evidence type="ECO:0000256" key="3">
    <source>
        <dbReference type="ARBA" id="ARBA00022723"/>
    </source>
</evidence>
<dbReference type="Proteomes" id="UP000035860">
    <property type="component" value="Unassembled WGS sequence"/>
</dbReference>
<evidence type="ECO:0000256" key="5">
    <source>
        <dbReference type="ARBA" id="ARBA00022842"/>
    </source>
</evidence>
<dbReference type="eggNOG" id="COG0494">
    <property type="taxonomic scope" value="Bacteria"/>
</dbReference>
<dbReference type="AlphaFoldDB" id="A0A066UMC2"/>
<dbReference type="SUPFAM" id="SSF55811">
    <property type="entry name" value="Nudix"/>
    <property type="match status" value="1"/>
</dbReference>
<evidence type="ECO:0000256" key="2">
    <source>
        <dbReference type="ARBA" id="ARBA00001946"/>
    </source>
</evidence>
<keyword evidence="4 8" id="KW-0378">Hydrolase</keyword>
<dbReference type="PANTHER" id="PTHR12992">
    <property type="entry name" value="NUDIX HYDROLASE"/>
    <property type="match status" value="1"/>
</dbReference>
<organism evidence="8 9">
    <name type="scientific">Moraxella bovoculi 237</name>
    <dbReference type="NCBI Taxonomy" id="743974"/>
    <lineage>
        <taxon>Bacteria</taxon>
        <taxon>Pseudomonadati</taxon>
        <taxon>Pseudomonadota</taxon>
        <taxon>Gammaproteobacteria</taxon>
        <taxon>Moraxellales</taxon>
        <taxon>Moraxellaceae</taxon>
        <taxon>Moraxella</taxon>
    </lineage>
</organism>
<gene>
    <name evidence="8" type="ORF">MBO_04214</name>
</gene>
<dbReference type="EMBL" id="AOMT01000020">
    <property type="protein sequence ID" value="KDN25363.1"/>
    <property type="molecule type" value="Genomic_DNA"/>
</dbReference>
<dbReference type="GO" id="GO:0046872">
    <property type="term" value="F:metal ion binding"/>
    <property type="evidence" value="ECO:0007669"/>
    <property type="project" value="UniProtKB-KW"/>
</dbReference>
<keyword evidence="9" id="KW-1185">Reference proteome</keyword>
<comment type="cofactor">
    <cofactor evidence="1">
        <name>Mn(2+)</name>
        <dbReference type="ChEBI" id="CHEBI:29035"/>
    </cofactor>
</comment>
<dbReference type="PROSITE" id="PS51462">
    <property type="entry name" value="NUDIX"/>
    <property type="match status" value="1"/>
</dbReference>
<evidence type="ECO:0000259" key="7">
    <source>
        <dbReference type="PROSITE" id="PS51462"/>
    </source>
</evidence>
<comment type="cofactor">
    <cofactor evidence="2">
        <name>Mg(2+)</name>
        <dbReference type="ChEBI" id="CHEBI:18420"/>
    </cofactor>
</comment>
<dbReference type="InterPro" id="IPR000086">
    <property type="entry name" value="NUDIX_hydrolase_dom"/>
</dbReference>
<evidence type="ECO:0000256" key="1">
    <source>
        <dbReference type="ARBA" id="ARBA00001936"/>
    </source>
</evidence>
<dbReference type="GO" id="GO:0010945">
    <property type="term" value="F:coenzyme A diphosphatase activity"/>
    <property type="evidence" value="ECO:0007669"/>
    <property type="project" value="InterPro"/>
</dbReference>
<evidence type="ECO:0000256" key="6">
    <source>
        <dbReference type="ARBA" id="ARBA00023211"/>
    </source>
</evidence>